<evidence type="ECO:0000259" key="4">
    <source>
        <dbReference type="SMART" id="SM00287"/>
    </source>
</evidence>
<dbReference type="Gene3D" id="2.60.40.10">
    <property type="entry name" value="Immunoglobulins"/>
    <property type="match status" value="1"/>
</dbReference>
<dbReference type="SMART" id="SM00287">
    <property type="entry name" value="SH3b"/>
    <property type="match status" value="1"/>
</dbReference>
<reference evidence="6 7" key="1">
    <citation type="submission" date="2023-01" db="EMBL/GenBank/DDBJ databases">
        <title>Genomes from the Australian National Cyanobacteria Reference Collection.</title>
        <authorList>
            <person name="Willis A."/>
            <person name="Lee E.M.F."/>
        </authorList>
    </citation>
    <scope>NUCLEOTIDE SEQUENCE [LARGE SCALE GENOMIC DNA]</scope>
    <source>
        <strain evidence="6 7">CS-1033</strain>
    </source>
</reference>
<organism evidence="6 7">
    <name type="scientific">Anabaenopsis arnoldii</name>
    <dbReference type="NCBI Taxonomy" id="2152938"/>
    <lineage>
        <taxon>Bacteria</taxon>
        <taxon>Bacillati</taxon>
        <taxon>Cyanobacteriota</taxon>
        <taxon>Cyanophyceae</taxon>
        <taxon>Nostocales</taxon>
        <taxon>Nodulariaceae</taxon>
        <taxon>Anabaenopsis</taxon>
    </lineage>
</organism>
<feature type="domain" description="MurNAc-LAA" evidence="5">
    <location>
        <begin position="489"/>
        <end position="593"/>
    </location>
</feature>
<dbReference type="RefSeq" id="WP_271731230.1">
    <property type="nucleotide sequence ID" value="NZ_JANQDP010000035.1"/>
</dbReference>
<dbReference type="SMART" id="SM00646">
    <property type="entry name" value="Ami_3"/>
    <property type="match status" value="1"/>
</dbReference>
<keyword evidence="1 6" id="KW-0378">Hydrolase</keyword>
<dbReference type="PANTHER" id="PTHR30404:SF0">
    <property type="entry name" value="N-ACETYLMURAMOYL-L-ALANINE AMIDASE AMIC"/>
    <property type="match status" value="1"/>
</dbReference>
<feature type="signal peptide" evidence="3">
    <location>
        <begin position="1"/>
        <end position="21"/>
    </location>
</feature>
<proteinExistence type="predicted"/>
<dbReference type="InterPro" id="IPR013783">
    <property type="entry name" value="Ig-like_fold"/>
</dbReference>
<dbReference type="PANTHER" id="PTHR30404">
    <property type="entry name" value="N-ACETYLMURAMOYL-L-ALANINE AMIDASE"/>
    <property type="match status" value="1"/>
</dbReference>
<feature type="chain" id="PRO_5046114874" evidence="3">
    <location>
        <begin position="22"/>
        <end position="598"/>
    </location>
</feature>
<evidence type="ECO:0000256" key="1">
    <source>
        <dbReference type="ARBA" id="ARBA00022801"/>
    </source>
</evidence>
<accession>A0ABT5AQJ9</accession>
<name>A0ABT5AQJ9_9CYAN</name>
<comment type="caution">
    <text evidence="6">The sequence shown here is derived from an EMBL/GenBank/DDBJ whole genome shotgun (WGS) entry which is preliminary data.</text>
</comment>
<evidence type="ECO:0000259" key="5">
    <source>
        <dbReference type="SMART" id="SM00646"/>
    </source>
</evidence>
<keyword evidence="3" id="KW-0732">Signal</keyword>
<dbReference type="InterPro" id="IPR002508">
    <property type="entry name" value="MurNAc-LAA_cat"/>
</dbReference>
<keyword evidence="7" id="KW-1185">Reference proteome</keyword>
<sequence>MRSLLGLIILGSFTTPSLAWAQENTLKIVYPPANHQTNTDKIFLLGTAPPTGQVLINNQPIKRSKSGHFAPSFPLEVGENRFTVTYDNQQLQIQVTRVDNQPKIPQGLAFGENTLTPQVDIYRLPGEEICFSAMASPAVGIASPNANVSVRLGEQTVKLSPQLKQISLPSNSAIYIDGKNQPITQIIPGKYQGCTKLGILPDGKKPEYQLTLNSETTTQVSSGKIQTLLPAKLPIVEIIAEAGVARTGPSTTDSRLTPLPQGVRASVTGKEGDWLRLDYGAWIHSQETRMIPGAIPPHSMIRSIISRELPKTTEIVFPLQVPVPVTVKQGDKTLTLTLHNTTAQTDTIRLDDNPLISRLDWQQIAPGKVQYTFNLKTNQQWGYNLQYRDTSLVLSLRHPPVLPRRQTQPLSGVKILLNAGHGGEELGAAGPTGYLAKDLNLVVTKLLRDELRRRGATVVMAREDDRDLSLVERQKMIEENEPAMASPAVDIALTFHYRFLADDGDAENTKGVSSYWYHPQAHSLAVLLQNRLVQNLGRSSFGVYWHNLALTRPHSAPSVLLELGFMSNPDDFELAMDVQEQRRLARVLAEGVVEWFKK</sequence>
<keyword evidence="2" id="KW-0961">Cell wall biogenesis/degradation</keyword>
<dbReference type="Pfam" id="PF01520">
    <property type="entry name" value="Amidase_3"/>
    <property type="match status" value="1"/>
</dbReference>
<dbReference type="InterPro" id="IPR050695">
    <property type="entry name" value="N-acetylmuramoyl_amidase_3"/>
</dbReference>
<dbReference type="EC" id="3.5.1.28" evidence="6"/>
<dbReference type="Gene3D" id="3.40.630.40">
    <property type="entry name" value="Zn-dependent exopeptidases"/>
    <property type="match status" value="1"/>
</dbReference>
<dbReference type="InterPro" id="IPR003646">
    <property type="entry name" value="SH3-like_bac-type"/>
</dbReference>
<evidence type="ECO:0000256" key="2">
    <source>
        <dbReference type="ARBA" id="ARBA00023316"/>
    </source>
</evidence>
<gene>
    <name evidence="6" type="ORF">PN457_02910</name>
</gene>
<dbReference type="GO" id="GO:0008745">
    <property type="term" value="F:N-acetylmuramoyl-L-alanine amidase activity"/>
    <property type="evidence" value="ECO:0007669"/>
    <property type="project" value="UniProtKB-EC"/>
</dbReference>
<evidence type="ECO:0000313" key="7">
    <source>
        <dbReference type="Proteomes" id="UP001212499"/>
    </source>
</evidence>
<dbReference type="EMBL" id="JAQMUH010000036">
    <property type="protein sequence ID" value="MDB9538625.1"/>
    <property type="molecule type" value="Genomic_DNA"/>
</dbReference>
<feature type="domain" description="SH3b" evidence="4">
    <location>
        <begin position="234"/>
        <end position="291"/>
    </location>
</feature>
<evidence type="ECO:0000256" key="3">
    <source>
        <dbReference type="SAM" id="SignalP"/>
    </source>
</evidence>
<dbReference type="CDD" id="cd02696">
    <property type="entry name" value="MurNAc-LAA"/>
    <property type="match status" value="1"/>
</dbReference>
<dbReference type="SUPFAM" id="SSF53187">
    <property type="entry name" value="Zn-dependent exopeptidases"/>
    <property type="match status" value="1"/>
</dbReference>
<evidence type="ECO:0000313" key="6">
    <source>
        <dbReference type="EMBL" id="MDB9538625.1"/>
    </source>
</evidence>
<protein>
    <submittedName>
        <fullName evidence="6">N-acetylmuramoyl-L-alanine amidase</fullName>
        <ecNumber evidence="6">3.5.1.28</ecNumber>
    </submittedName>
</protein>
<dbReference type="Proteomes" id="UP001212499">
    <property type="component" value="Unassembled WGS sequence"/>
</dbReference>